<dbReference type="PANTHER" id="PTHR21329">
    <property type="entry name" value="PHOSPHATIDYLINOSITOL N-ACETYLGLUCOSAMINYLTRANSFERASE SUBUNIT Q-RELATED"/>
    <property type="match status" value="1"/>
</dbReference>
<dbReference type="GO" id="GO:0005783">
    <property type="term" value="C:endoplasmic reticulum"/>
    <property type="evidence" value="ECO:0007669"/>
    <property type="project" value="TreeGrafter"/>
</dbReference>
<reference evidence="3" key="4">
    <citation type="journal article" date="2022" name="Res Sq">
        <title>Comparative Genomics Reveals Insights into the Divergent Evolution of Astigmatic Mites and Household Pest Adaptations.</title>
        <authorList>
            <person name="Xiong Q."/>
            <person name="Wan A.T.-Y."/>
            <person name="Liu X.-Y."/>
            <person name="Fung C.S.-H."/>
            <person name="Xiao X."/>
            <person name="Malainual N."/>
            <person name="Hou J."/>
            <person name="Wang L."/>
            <person name="Wang M."/>
            <person name="Yang K."/>
            <person name="Cui Y."/>
            <person name="Leung E."/>
            <person name="Nong W."/>
            <person name="Shin S.-K."/>
            <person name="Au S."/>
            <person name="Jeong K.Y."/>
            <person name="Chew F.T."/>
            <person name="Hui J."/>
            <person name="Leung T.F."/>
            <person name="Tungtrongchitr A."/>
            <person name="Zhong N."/>
            <person name="Liu Z."/>
            <person name="Tsui S."/>
        </authorList>
    </citation>
    <scope>NUCLEOTIDE SEQUENCE</scope>
    <source>
        <strain evidence="3">Derf</strain>
        <tissue evidence="3">Whole organism</tissue>
    </source>
</reference>
<evidence type="ECO:0000256" key="1">
    <source>
        <dbReference type="SAM" id="Phobius"/>
    </source>
</evidence>
<feature type="transmembrane region" description="Helical" evidence="1">
    <location>
        <begin position="266"/>
        <end position="290"/>
    </location>
</feature>
<dbReference type="EMBL" id="SDOV01000001">
    <property type="protein sequence ID" value="KAH7645077.1"/>
    <property type="molecule type" value="Genomic_DNA"/>
</dbReference>
<keyword evidence="1" id="KW-0472">Membrane</keyword>
<organism evidence="3 4">
    <name type="scientific">Dermatophagoides farinae</name>
    <name type="common">American house dust mite</name>
    <dbReference type="NCBI Taxonomy" id="6954"/>
    <lineage>
        <taxon>Eukaryota</taxon>
        <taxon>Metazoa</taxon>
        <taxon>Ecdysozoa</taxon>
        <taxon>Arthropoda</taxon>
        <taxon>Chelicerata</taxon>
        <taxon>Arachnida</taxon>
        <taxon>Acari</taxon>
        <taxon>Acariformes</taxon>
        <taxon>Sarcoptiformes</taxon>
        <taxon>Astigmata</taxon>
        <taxon>Psoroptidia</taxon>
        <taxon>Analgoidea</taxon>
        <taxon>Pyroglyphidae</taxon>
        <taxon>Dermatophagoidinae</taxon>
        <taxon>Dermatophagoides</taxon>
    </lineage>
</organism>
<keyword evidence="1" id="KW-1133">Transmembrane helix</keyword>
<dbReference type="InterPro" id="IPR007720">
    <property type="entry name" value="PigQ/GPI1"/>
</dbReference>
<reference evidence="3" key="1">
    <citation type="submission" date="2013-05" db="EMBL/GenBank/DDBJ databases">
        <authorList>
            <person name="Yim A.K.Y."/>
            <person name="Chan T.F."/>
            <person name="Ji K.M."/>
            <person name="Liu X.Y."/>
            <person name="Zhou J.W."/>
            <person name="Li R.Q."/>
            <person name="Yang K.Y."/>
            <person name="Li J."/>
            <person name="Li M."/>
            <person name="Law P.T.W."/>
            <person name="Wu Y.L."/>
            <person name="Cai Z.L."/>
            <person name="Qin H."/>
            <person name="Bao Y."/>
            <person name="Leung R.K.K."/>
            <person name="Ng P.K.S."/>
            <person name="Zou J."/>
            <person name="Zhong X.J."/>
            <person name="Ran P.X."/>
            <person name="Zhong N.S."/>
            <person name="Liu Z.G."/>
            <person name="Tsui S.K.W."/>
        </authorList>
    </citation>
    <scope>NUCLEOTIDE SEQUENCE</scope>
    <source>
        <strain evidence="3">Derf</strain>
        <tissue evidence="3">Whole organism</tissue>
    </source>
</reference>
<sequence>MDPLQWINIFMSDRLMVNNVDHSNDDGGLLVFGHYERSIDGHGLNVNITATLRQRFNSSIKQSLMKNDEIDNLVCLGQINILNDCSNLTDHINNGDDNEMQMFGSVYLQLTMRQSTNSNNNYDDDQSLPYHLKSIRFMGKQFMNLDKVSIILYDAYRLMRCQSFDLYTPGNRIEFLNFVLKSLYDTSILYENGYHPKWSTKNDNNDALNDNDIYYDYMIARQLSTTFIYYYGQAKRYNNQKSAICDDFATTLTSEQSRSSLRLPYFILYLFWLLDLLTFHKSLFIAQLKFRLLQIRYILNLAKQSPNKQSLSLCNLLFAIIFDHILGVMAILLVFRYTNHSHLMQLVHTNVGLLLNKIYNLLLLLQSMPAGLKLNHPFNQALSQVMFYLIYLWQNYMLIFQKLFPAMTIFACYFGIFGITFTISLLSDLFKMITVHIFLFYGYTSRVYNFQTAGIISLWRLFRGKKYNPLRDRIDSYSYENVHLFIGTILFTVFIFLLPTVLMYYVVMLIFQLIIIAIKQSLFFFIDFLSTLPLYTGWLWLINSNIVSGRIYFRRMITNNNTSKRHESEISNHRKPAIFRMETLPDSFMNLFNGHSDFVARQLKQFLLNNSYRNVPLFKWSTFFGDVILGRNVGENLPYWFSFLLMSISLFLFYQFLEP</sequence>
<feature type="transmembrane region" description="Helical" evidence="1">
    <location>
        <begin position="347"/>
        <end position="365"/>
    </location>
</feature>
<feature type="transmembrane region" description="Helical" evidence="1">
    <location>
        <begin position="637"/>
        <end position="657"/>
    </location>
</feature>
<dbReference type="EMBL" id="ASGP02000002">
    <property type="protein sequence ID" value="KAH9520854.1"/>
    <property type="molecule type" value="Genomic_DNA"/>
</dbReference>
<evidence type="ECO:0000313" key="2">
    <source>
        <dbReference type="EMBL" id="KAH7645077.1"/>
    </source>
</evidence>
<feature type="transmembrane region" description="Helical" evidence="1">
    <location>
        <begin position="532"/>
        <end position="553"/>
    </location>
</feature>
<keyword evidence="4" id="KW-1185">Reference proteome</keyword>
<reference evidence="2" key="3">
    <citation type="journal article" date="2021" name="World Allergy Organ. J.">
        <title>Chromosome-level assembly of Dermatophagoides farinae genome and transcriptome reveals two novel allergens Der f 37 and Der f 39.</title>
        <authorList>
            <person name="Chen J."/>
            <person name="Cai Z."/>
            <person name="Fan D."/>
            <person name="Hu J."/>
            <person name="Hou Y."/>
            <person name="He Y."/>
            <person name="Zhang Z."/>
            <person name="Zhao Z."/>
            <person name="Gao P."/>
            <person name="Hu W."/>
            <person name="Sun J."/>
            <person name="Li J."/>
            <person name="Ji K."/>
        </authorList>
    </citation>
    <scope>NUCLEOTIDE SEQUENCE</scope>
    <source>
        <strain evidence="2">JKM2019</strain>
    </source>
</reference>
<feature type="transmembrane region" description="Helical" evidence="1">
    <location>
        <begin position="482"/>
        <end position="498"/>
    </location>
</feature>
<accession>A0A922L5M6</accession>
<reference evidence="2" key="2">
    <citation type="submission" date="2020-06" db="EMBL/GenBank/DDBJ databases">
        <authorList>
            <person name="Ji K."/>
            <person name="Li J."/>
        </authorList>
    </citation>
    <scope>NUCLEOTIDE SEQUENCE</scope>
    <source>
        <strain evidence="2">JKM2019</strain>
        <tissue evidence="2">Whole body</tissue>
    </source>
</reference>
<dbReference type="Pfam" id="PF05024">
    <property type="entry name" value="Gpi1"/>
    <property type="match status" value="1"/>
</dbReference>
<dbReference type="OrthoDB" id="70250at2759"/>
<dbReference type="Proteomes" id="UP000790347">
    <property type="component" value="Unassembled WGS sequence"/>
</dbReference>
<dbReference type="Proteomes" id="UP000828236">
    <property type="component" value="Unassembled WGS sequence"/>
</dbReference>
<dbReference type="AlphaFoldDB" id="A0A922L5M6"/>
<proteinExistence type="predicted"/>
<protein>
    <submittedName>
        <fullName evidence="2">N-acetylglucosaminyl-phosphatidylinositol biosynthetic protein gpi1 isoform x1</fullName>
    </submittedName>
</protein>
<dbReference type="GO" id="GO:0016020">
    <property type="term" value="C:membrane"/>
    <property type="evidence" value="ECO:0007669"/>
    <property type="project" value="InterPro"/>
</dbReference>
<evidence type="ECO:0000313" key="4">
    <source>
        <dbReference type="Proteomes" id="UP000790347"/>
    </source>
</evidence>
<comment type="caution">
    <text evidence="3">The sequence shown here is derived from an EMBL/GenBank/DDBJ whole genome shotgun (WGS) entry which is preliminary data.</text>
</comment>
<feature type="transmembrane region" description="Helical" evidence="1">
    <location>
        <begin position="438"/>
        <end position="462"/>
    </location>
</feature>
<dbReference type="GO" id="GO:0006506">
    <property type="term" value="P:GPI anchor biosynthetic process"/>
    <property type="evidence" value="ECO:0007669"/>
    <property type="project" value="InterPro"/>
</dbReference>
<gene>
    <name evidence="3" type="ORF">DERF_004538</name>
    <name evidence="2" type="ORF">HUG17_0615</name>
</gene>
<feature type="transmembrane region" description="Helical" evidence="1">
    <location>
        <begin position="311"/>
        <end position="335"/>
    </location>
</feature>
<name>A0A922L5M6_DERFA</name>
<keyword evidence="1" id="KW-0812">Transmembrane</keyword>
<feature type="transmembrane region" description="Helical" evidence="1">
    <location>
        <begin position="406"/>
        <end position="426"/>
    </location>
</feature>
<evidence type="ECO:0000313" key="3">
    <source>
        <dbReference type="EMBL" id="KAH9520854.1"/>
    </source>
</evidence>
<dbReference type="PANTHER" id="PTHR21329:SF3">
    <property type="entry name" value="PHOSPHATIDYLINOSITOL N-ACETYLGLUCOSAMINYLTRANSFERASE SUBUNIT Q"/>
    <property type="match status" value="1"/>
</dbReference>